<keyword evidence="2" id="KW-0732">Signal</keyword>
<accession>A0ABX7G677</accession>
<reference evidence="10 11" key="1">
    <citation type="journal article" date="2012" name="Antonie Van Leeuwenhoek">
        <title>Shewanella litorisediminis sp. nov., a gammaproteobacterium isolated from a tidal flat sediment.</title>
        <authorList>
            <person name="Lee M.H."/>
            <person name="Yoon J.H."/>
        </authorList>
    </citation>
    <scope>NUCLEOTIDE SEQUENCE [LARGE SCALE GENOMIC DNA]</scope>
    <source>
        <strain evidence="10 11">SMK1-12</strain>
    </source>
</reference>
<evidence type="ECO:0000256" key="9">
    <source>
        <dbReference type="PROSITE-ProRule" id="PRU00339"/>
    </source>
</evidence>
<keyword evidence="11" id="KW-1185">Reference proteome</keyword>
<protein>
    <recommendedName>
        <fullName evidence="8">Lipoprotein NlpI</fullName>
    </recommendedName>
</protein>
<dbReference type="SUPFAM" id="SSF48452">
    <property type="entry name" value="TPR-like"/>
    <property type="match status" value="1"/>
</dbReference>
<evidence type="ECO:0000256" key="8">
    <source>
        <dbReference type="PIRNR" id="PIRNR004654"/>
    </source>
</evidence>
<organism evidence="10 11">
    <name type="scientific">Shewanella litorisediminis</name>
    <dbReference type="NCBI Taxonomy" id="1173586"/>
    <lineage>
        <taxon>Bacteria</taxon>
        <taxon>Pseudomonadati</taxon>
        <taxon>Pseudomonadota</taxon>
        <taxon>Gammaproteobacteria</taxon>
        <taxon>Alteromonadales</taxon>
        <taxon>Shewanellaceae</taxon>
        <taxon>Shewanella</taxon>
    </lineage>
</organism>
<dbReference type="PANTHER" id="PTHR44858:SF1">
    <property type="entry name" value="UDP-N-ACETYLGLUCOSAMINE--PEPTIDE N-ACETYLGLUCOSAMINYLTRANSFERASE SPINDLY-RELATED"/>
    <property type="match status" value="1"/>
</dbReference>
<evidence type="ECO:0000256" key="1">
    <source>
        <dbReference type="ARBA" id="ARBA00022475"/>
    </source>
</evidence>
<evidence type="ECO:0000256" key="3">
    <source>
        <dbReference type="ARBA" id="ARBA00022737"/>
    </source>
</evidence>
<comment type="subunit">
    <text evidence="8">Homodimer.</text>
</comment>
<evidence type="ECO:0000313" key="10">
    <source>
        <dbReference type="EMBL" id="QRH02712.1"/>
    </source>
</evidence>
<dbReference type="SMART" id="SM00028">
    <property type="entry name" value="TPR"/>
    <property type="match status" value="4"/>
</dbReference>
<dbReference type="PANTHER" id="PTHR44858">
    <property type="entry name" value="TETRATRICOPEPTIDE REPEAT PROTEIN 6"/>
    <property type="match status" value="1"/>
</dbReference>
<gene>
    <name evidence="10" type="primary">nlpI</name>
    <name evidence="10" type="ORF">JQC75_04630</name>
</gene>
<keyword evidence="3" id="KW-0677">Repeat</keyword>
<dbReference type="InterPro" id="IPR023605">
    <property type="entry name" value="Lipoprotein_NlpI"/>
</dbReference>
<proteinExistence type="predicted"/>
<evidence type="ECO:0000256" key="6">
    <source>
        <dbReference type="ARBA" id="ARBA00023139"/>
    </source>
</evidence>
<dbReference type="RefSeq" id="WP_203326301.1">
    <property type="nucleotide sequence ID" value="NZ_CP069213.1"/>
</dbReference>
<dbReference type="InterPro" id="IPR019734">
    <property type="entry name" value="TPR_rpt"/>
</dbReference>
<dbReference type="NCBIfam" id="NF008391">
    <property type="entry name" value="PRK11189.1"/>
    <property type="match status" value="1"/>
</dbReference>
<dbReference type="PROSITE" id="PS50293">
    <property type="entry name" value="TPR_REGION"/>
    <property type="match status" value="1"/>
</dbReference>
<keyword evidence="6" id="KW-0564">Palmitate</keyword>
<dbReference type="Proteomes" id="UP000596252">
    <property type="component" value="Chromosome"/>
</dbReference>
<dbReference type="PROSITE" id="PS51257">
    <property type="entry name" value="PROKAR_LIPOPROTEIN"/>
    <property type="match status" value="1"/>
</dbReference>
<keyword evidence="1 8" id="KW-1003">Cell membrane</keyword>
<dbReference type="PROSITE" id="PS50005">
    <property type="entry name" value="TPR"/>
    <property type="match status" value="2"/>
</dbReference>
<evidence type="ECO:0000256" key="5">
    <source>
        <dbReference type="ARBA" id="ARBA00023136"/>
    </source>
</evidence>
<evidence type="ECO:0000256" key="4">
    <source>
        <dbReference type="ARBA" id="ARBA00022803"/>
    </source>
</evidence>
<dbReference type="Gene3D" id="1.25.40.10">
    <property type="entry name" value="Tetratricopeptide repeat domain"/>
    <property type="match status" value="1"/>
</dbReference>
<feature type="repeat" description="TPR" evidence="9">
    <location>
        <begin position="72"/>
        <end position="105"/>
    </location>
</feature>
<dbReference type="Pfam" id="PF00515">
    <property type="entry name" value="TPR_1"/>
    <property type="match status" value="1"/>
</dbReference>
<comment type="function">
    <text evidence="8">May be involved in cell division.</text>
</comment>
<dbReference type="PIRSF" id="PIRSF004654">
    <property type="entry name" value="NlpI"/>
    <property type="match status" value="1"/>
</dbReference>
<dbReference type="EMBL" id="CP069213">
    <property type="protein sequence ID" value="QRH02712.1"/>
    <property type="molecule type" value="Genomic_DNA"/>
</dbReference>
<keyword evidence="7 10" id="KW-0449">Lipoprotein</keyword>
<keyword evidence="4 9" id="KW-0802">TPR repeat</keyword>
<name>A0ABX7G677_9GAMM</name>
<evidence type="ECO:0000256" key="2">
    <source>
        <dbReference type="ARBA" id="ARBA00022729"/>
    </source>
</evidence>
<evidence type="ECO:0000256" key="7">
    <source>
        <dbReference type="ARBA" id="ARBA00023288"/>
    </source>
</evidence>
<keyword evidence="5 8" id="KW-0472">Membrane</keyword>
<dbReference type="InterPro" id="IPR011990">
    <property type="entry name" value="TPR-like_helical_dom_sf"/>
</dbReference>
<sequence length="301" mass="34202">MELKLRTLLVSALIGVGMMSGGCTSTNGTASLNDADGRLVVAPLLPDYKHEVSLARLNEVLSTMDLNEEQLARVYYERGVLYDTLGLRLMARLDFHQALKILPNIADAYNFLGIYYTQEGDFDNAYEAFDAVLELEPNYDYAYLNRGIALYYGERSDLAVSDMDMFLRRDPSDGYRALWYYLIDAELDRQNALKNLAEHRQLLKNDWAAAIADFYLGNVSKKALFEKAKLGLNHPREYAERLCEAYFYVAKAEESLGNKDAAANYFRLALATNIYDFVEHRYARVELARMAEQAQAAIDKP</sequence>
<evidence type="ECO:0000313" key="11">
    <source>
        <dbReference type="Proteomes" id="UP000596252"/>
    </source>
</evidence>
<dbReference type="InterPro" id="IPR050498">
    <property type="entry name" value="Ycf3"/>
</dbReference>
<feature type="repeat" description="TPR" evidence="9">
    <location>
        <begin position="106"/>
        <end position="139"/>
    </location>
</feature>
<comment type="subcellular location">
    <subcellularLocation>
        <location evidence="8">Cell membrane</location>
    </subcellularLocation>
</comment>